<protein>
    <submittedName>
        <fullName evidence="1">Ferritin-like domain-containing protein</fullName>
    </submittedName>
</protein>
<evidence type="ECO:0000313" key="2">
    <source>
        <dbReference type="Proteomes" id="UP001501508"/>
    </source>
</evidence>
<dbReference type="SUPFAM" id="SSF47240">
    <property type="entry name" value="Ferritin-like"/>
    <property type="match status" value="1"/>
</dbReference>
<dbReference type="InterPro" id="IPR010287">
    <property type="entry name" value="DUF892_YciF-like"/>
</dbReference>
<dbReference type="Gene3D" id="1.20.1260.10">
    <property type="match status" value="1"/>
</dbReference>
<keyword evidence="2" id="KW-1185">Reference proteome</keyword>
<dbReference type="InterPro" id="IPR047114">
    <property type="entry name" value="YciF"/>
</dbReference>
<evidence type="ECO:0000313" key="1">
    <source>
        <dbReference type="EMBL" id="GAA4439734.1"/>
    </source>
</evidence>
<organism evidence="1 2">
    <name type="scientific">Ravibacter arvi</name>
    <dbReference type="NCBI Taxonomy" id="2051041"/>
    <lineage>
        <taxon>Bacteria</taxon>
        <taxon>Pseudomonadati</taxon>
        <taxon>Bacteroidota</taxon>
        <taxon>Cytophagia</taxon>
        <taxon>Cytophagales</taxon>
        <taxon>Spirosomataceae</taxon>
        <taxon>Ravibacter</taxon>
    </lineage>
</organism>
<sequence length="201" mass="22082">MSEPNKKTAADATSAASAGNIPAVEDKSKSLMQFFKDGLMDMLWAEEAVIEGLKKMQKAASNESLVEALEDHEIESRQHISRLEKIFESLNESPQRKKCAAMEGILKEADEMIKATPDRSATRDVALIIAAQKVEHYEIASYGGLTAIAHTLNLTRAADRLQQTLDDEEGMDLYLTEIAETEINVDAVEEEKSGKAPVNTT</sequence>
<accession>A0ABP8LYW0</accession>
<dbReference type="InterPro" id="IPR012347">
    <property type="entry name" value="Ferritin-like"/>
</dbReference>
<name>A0ABP8LYW0_9BACT</name>
<comment type="caution">
    <text evidence="1">The sequence shown here is derived from an EMBL/GenBank/DDBJ whole genome shotgun (WGS) entry which is preliminary data.</text>
</comment>
<dbReference type="Proteomes" id="UP001501508">
    <property type="component" value="Unassembled WGS sequence"/>
</dbReference>
<dbReference type="EMBL" id="BAABEY010000022">
    <property type="protein sequence ID" value="GAA4439734.1"/>
    <property type="molecule type" value="Genomic_DNA"/>
</dbReference>
<dbReference type="InterPro" id="IPR009078">
    <property type="entry name" value="Ferritin-like_SF"/>
</dbReference>
<dbReference type="RefSeq" id="WP_345028903.1">
    <property type="nucleotide sequence ID" value="NZ_BAABEY010000022.1"/>
</dbReference>
<dbReference type="PANTHER" id="PTHR30565">
    <property type="entry name" value="PROTEIN YCIF"/>
    <property type="match status" value="1"/>
</dbReference>
<gene>
    <name evidence="1" type="ORF">GCM10023091_22370</name>
</gene>
<reference evidence="2" key="1">
    <citation type="journal article" date="2019" name="Int. J. Syst. Evol. Microbiol.">
        <title>The Global Catalogue of Microorganisms (GCM) 10K type strain sequencing project: providing services to taxonomists for standard genome sequencing and annotation.</title>
        <authorList>
            <consortium name="The Broad Institute Genomics Platform"/>
            <consortium name="The Broad Institute Genome Sequencing Center for Infectious Disease"/>
            <person name="Wu L."/>
            <person name="Ma J."/>
        </authorList>
    </citation>
    <scope>NUCLEOTIDE SEQUENCE [LARGE SCALE GENOMIC DNA]</scope>
    <source>
        <strain evidence="2">JCM 31920</strain>
    </source>
</reference>
<dbReference type="Pfam" id="PF05974">
    <property type="entry name" value="DUF892"/>
    <property type="match status" value="1"/>
</dbReference>
<dbReference type="PANTHER" id="PTHR30565:SF9">
    <property type="entry name" value="PROTEIN YCIF"/>
    <property type="match status" value="1"/>
</dbReference>
<dbReference type="CDD" id="cd07909">
    <property type="entry name" value="YciF"/>
    <property type="match status" value="1"/>
</dbReference>
<proteinExistence type="predicted"/>